<dbReference type="Proteomes" id="UP000322084">
    <property type="component" value="Unassembled WGS sequence"/>
</dbReference>
<feature type="domain" description="Cytoskeleton protein RodZ-like C-terminal" evidence="2">
    <location>
        <begin position="255"/>
        <end position="325"/>
    </location>
</feature>
<evidence type="ECO:0000256" key="1">
    <source>
        <dbReference type="SAM" id="MobiDB-lite"/>
    </source>
</evidence>
<dbReference type="PANTHER" id="PTHR34475:SF1">
    <property type="entry name" value="CYTOSKELETON PROTEIN RODZ"/>
    <property type="match status" value="1"/>
</dbReference>
<dbReference type="InterPro" id="IPR050400">
    <property type="entry name" value="Bact_Cytoskel_RodZ"/>
</dbReference>
<evidence type="ECO:0000313" key="4">
    <source>
        <dbReference type="Proteomes" id="UP000322084"/>
    </source>
</evidence>
<proteinExistence type="predicted"/>
<accession>A0A5A7MTH4</accession>
<organism evidence="3 4">
    <name type="scientific">Iodidimonas gelatinilytica</name>
    <dbReference type="NCBI Taxonomy" id="1236966"/>
    <lineage>
        <taxon>Bacteria</taxon>
        <taxon>Pseudomonadati</taxon>
        <taxon>Pseudomonadota</taxon>
        <taxon>Alphaproteobacteria</taxon>
        <taxon>Iodidimonadales</taxon>
        <taxon>Iodidimonadaceae</taxon>
        <taxon>Iodidimonas</taxon>
    </lineage>
</organism>
<dbReference type="PANTHER" id="PTHR34475">
    <property type="match status" value="1"/>
</dbReference>
<feature type="region of interest" description="Disordered" evidence="1">
    <location>
        <begin position="152"/>
        <end position="183"/>
    </location>
</feature>
<comment type="caution">
    <text evidence="3">The sequence shown here is derived from an EMBL/GenBank/DDBJ whole genome shotgun (WGS) entry which is preliminary data.</text>
</comment>
<reference evidence="3 4" key="1">
    <citation type="submission" date="2019-09" db="EMBL/GenBank/DDBJ databases">
        <title>NBRP : Genome information of microbial organism related human and environment.</title>
        <authorList>
            <person name="Hattori M."/>
            <person name="Oshima K."/>
            <person name="Inaba H."/>
            <person name="Suda W."/>
            <person name="Sakamoto M."/>
            <person name="Iino T."/>
            <person name="Kitahara M."/>
            <person name="Oshida Y."/>
            <person name="Iida T."/>
            <person name="Kudo T."/>
            <person name="Itoh T."/>
            <person name="Ohkuma M."/>
        </authorList>
    </citation>
    <scope>NUCLEOTIDE SEQUENCE [LARGE SCALE GENOMIC DNA]</scope>
    <source>
        <strain evidence="3 4">Hi-2</strain>
    </source>
</reference>
<evidence type="ECO:0000313" key="3">
    <source>
        <dbReference type="EMBL" id="GEQ99261.1"/>
    </source>
</evidence>
<dbReference type="RefSeq" id="WP_150001387.1">
    <property type="nucleotide sequence ID" value="NZ_BKCL01000015.1"/>
</dbReference>
<sequence>MTDATLSVSDLLKEARLQKGRALNDIATELKIKSRYLEALEAGTYEDLPPPAFSAGFVRSYATLLGLDGCALAREFRCEMGEDCEKAGLNFPEPVAESRIPGRVVLVSGACAMLAIYFGWIADFGTPSFAESTVEPVPAHLAALGAQQTGSISDALPSDQTPKSQPAVVRETAPSTMQQTNPSVRTALMAALPRSLDKTPAPKFITTATNGFDTASRPQSEPESTKTQAGNASMDATLEKAAHTDSVAQTESRLVLQAMGDAWLYIVDAMDREVWNGVLRRGERWTPPSGATGLRLMTSNAGALRILVDGKEIESLGKSGDVVRDISLNPDRLKKREKLAMR</sequence>
<dbReference type="InterPro" id="IPR025194">
    <property type="entry name" value="RodZ-like_C"/>
</dbReference>
<feature type="compositionally biased region" description="Polar residues" evidence="1">
    <location>
        <begin position="173"/>
        <end position="183"/>
    </location>
</feature>
<dbReference type="EMBL" id="BKCL01000015">
    <property type="protein sequence ID" value="GEQ99261.1"/>
    <property type="molecule type" value="Genomic_DNA"/>
</dbReference>
<dbReference type="Pfam" id="PF13464">
    <property type="entry name" value="RodZ_C"/>
    <property type="match status" value="1"/>
</dbReference>
<dbReference type="CDD" id="cd00093">
    <property type="entry name" value="HTH_XRE"/>
    <property type="match status" value="1"/>
</dbReference>
<gene>
    <name evidence="3" type="ORF">JCM17844_28980</name>
</gene>
<evidence type="ECO:0000259" key="2">
    <source>
        <dbReference type="Pfam" id="PF13464"/>
    </source>
</evidence>
<feature type="region of interest" description="Disordered" evidence="1">
    <location>
        <begin position="206"/>
        <end position="231"/>
    </location>
</feature>
<dbReference type="GO" id="GO:0003677">
    <property type="term" value="F:DNA binding"/>
    <property type="evidence" value="ECO:0007669"/>
    <property type="project" value="InterPro"/>
</dbReference>
<protein>
    <recommendedName>
        <fullName evidence="2">Cytoskeleton protein RodZ-like C-terminal domain-containing protein</fullName>
    </recommendedName>
</protein>
<dbReference type="Gene3D" id="1.10.260.40">
    <property type="entry name" value="lambda repressor-like DNA-binding domains"/>
    <property type="match status" value="1"/>
</dbReference>
<feature type="compositionally biased region" description="Polar residues" evidence="1">
    <location>
        <begin position="152"/>
        <end position="164"/>
    </location>
</feature>
<name>A0A5A7MTH4_9PROT</name>
<dbReference type="InterPro" id="IPR010982">
    <property type="entry name" value="Lambda_DNA-bd_dom_sf"/>
</dbReference>
<dbReference type="Pfam" id="PF13413">
    <property type="entry name" value="HTH_25"/>
    <property type="match status" value="1"/>
</dbReference>
<dbReference type="AlphaFoldDB" id="A0A5A7MTH4"/>
<dbReference type="InterPro" id="IPR001387">
    <property type="entry name" value="Cro/C1-type_HTH"/>
</dbReference>